<sequence length="2156" mass="231799">MNFPYLFKASPPQLLLCISLIVVCSSQSMDVGQRSTYFDPGRITWWKENWSINPIVLDTVTTSATATFTFNFRLSNDISNGIIEITFPSSISLSGGQTVTISSASYYGSHDSSVQVTNVKLPSTAGAYGPFAIQTRNWAGGQIIDINKVFGCVAIVSAVTASTSLTVKLDSGASSPTIESTDNLIFSFTISQDLWKHDLIVITPDSTWTPSSTVSCLSQNSTSWNSVLFGPNNDGNLPCALDSSKTITIYGLAQDVLLGSASHGVILKISKFTLPSVAYQSSDFKWKINIVRWGTNAIIAQYTASSGPTGLSPGTLKLVSWSPNSSISLTDVVQSMSLYMVLSFTTSHSITAGGSAIVTMANVDSTKNWWSETDGTNSSGQKCYVTPYVSGLSCTVTSATVLTITTSTSQISAQTFYVYMLVKFLSGTPGVSSIVTKNSAGRQIDISSAGITFTYSTSNTIFSTFEFSASPNSQLMDDPQTGYWVGGAGNGRYLFYTFSPANSWDTSTTIDIYCPLTIMGISYTQIFAAQDATVYDYSGSTQAISEDVVSQSVSQSITVYSSHIYISIVSPPSANYYSMVVSGSGQTAYPLVASNLATYYECWAKAKTTTTGSASTYIGSWQFSVTQITASSTDIYTVPMCLSNIPGIPLIAYFTALQINMDFSTTNLVYQITFSGMSDLGIGLSSGSSVPFYSSEVPNASVVLSSDSSSNVVLTITNLGSFNINDVATLYIPKGVTATTYTVTNQLSYTLSSNPTLVYYVYSNSATVTYSAGTTFTTATTLTSYTKTVNQDFSMSFQLATSLANVDKYIGIVIPQGFQVSSSTTMAVSGINPTNYIYISSTDQRFKAGVVIGTQTGSFQISNSATQLDLTNIHSALGASSASENNVAFYAFQADPTSVGSACLGVTSSSITGVSVNSATIATYSFSPDSYQLRGPGAVSVTMTINFSTVNLVPQGGKIEIVLSSNFVADSSLSSCNVQGPNAASGLSISCAISSNTLTITNFADISASTSVAVYLNGLLPPSSGTSSAYLSSIKTYDYIGKIIDLVTSFTQTCSLSTAQDVGTSSIKPYAFPNQAGLKAVDIELDFSLSVNIPAGGVIKITNGIGSWLYTSGSIANYCWSSLKYSSCQLQNSAVQLTLSSDYSSGGYISVYLDGAMDLPSINGTTTNGFSITSLWNGVTLTTDSSSTPLTINDNAPTTITPDSTPISVNFPHANEKSRYNFTFSSGSNIDSGDSFWIVFPNTYDPFIGDALNSLSSHGQTYYLSCSSSALGSSISCSASHWILVISGITSSVTAGTSLSILVWYIRNPSKGDTSNFIVYHMSSSESVKSYTSSYGKVTISDVPSVLTLKGVSVADSELLETTDYTFDFYTSGTFTSQYSFYINFPDQYSLYYSRGSQAATCSCVYYDESGTTDTDSTKAVSWNPTTSCQASYNYFEVEIPSSTSQQIKSNYRISVTLSSIPNPEYGLPRVTSSYWDMTDYTTFSDYDFWTTRFEVLVYDNTNLSIIGKSYGLLNSAYLGFTRSYYPLSINNYSPMLMTNRVVVYSGSQSSDLVISTGSWPCVSQKVVLTPTINAQTLDNGGIKLTSSIHEFTIYQMVNEINFRVSASSATAAGLYYVDWSTAEVVQDGIENSQYVAPYNLLVEVTDGISKMYMISVDTIPMLYIGYTSIPIKVSIPAAPATDISVSLAFESSTGISVYPTSLAFLPDIQTLYFEIKVDKSYDTSQKSPKLVFTLTGTDAAIFLQPESKTLKITSGSSGSSPIATLTAKVISGTEAVVTVGPSQTGLLYWYLSCAQTPIPTFDELKTITSDLIYSDNNPSLNEQLKRDYSNTEVNPMNNVDDDIVAFMRRKYADHCETPYYEAVPIYQNNPITLDFDWLFGGTSYTLTTYIDNRVINTTLLQAASKNFTTSSLPTIYKFTVYFSGNIASKYADGIRLILAQYMGINPLWLYDQIVTTSKYKPGTLFNYTVLFDRSKPQYTSAMILQMNSQSSLAKAAVQSLVGSAPTFSSFAITSDEIPQWSIAPSTLGVTDTSAFFTATTDTDGITCFMCATSKSPATLASQVLVGLTTNNTNSTIYHCIDTYENTPMNFYIGNLSPGTTYYCYFTACSSYPLWPSCIEGDDYSGVAHVYAKMKNRTTSGGWILTIGLLACLIIS</sequence>
<protein>
    <submittedName>
        <fullName evidence="2">Uncharacterized protein</fullName>
    </submittedName>
</protein>
<proteinExistence type="predicted"/>
<keyword evidence="1" id="KW-0732">Signal</keyword>
<comment type="caution">
    <text evidence="2">The sequence shown here is derived from an EMBL/GenBank/DDBJ whole genome shotgun (WGS) entry which is preliminary data.</text>
</comment>
<dbReference type="Proteomes" id="UP001162131">
    <property type="component" value="Unassembled WGS sequence"/>
</dbReference>
<organism evidence="2 3">
    <name type="scientific">Blepharisma stoltei</name>
    <dbReference type="NCBI Taxonomy" id="1481888"/>
    <lineage>
        <taxon>Eukaryota</taxon>
        <taxon>Sar</taxon>
        <taxon>Alveolata</taxon>
        <taxon>Ciliophora</taxon>
        <taxon>Postciliodesmatophora</taxon>
        <taxon>Heterotrichea</taxon>
        <taxon>Heterotrichida</taxon>
        <taxon>Blepharismidae</taxon>
        <taxon>Blepharisma</taxon>
    </lineage>
</organism>
<gene>
    <name evidence="2" type="ORF">BSTOLATCC_MIC46905</name>
</gene>
<feature type="chain" id="PRO_5043426234" evidence="1">
    <location>
        <begin position="27"/>
        <end position="2156"/>
    </location>
</feature>
<evidence type="ECO:0000313" key="3">
    <source>
        <dbReference type="Proteomes" id="UP001162131"/>
    </source>
</evidence>
<name>A0AAU9JVI4_9CILI</name>
<reference evidence="2" key="1">
    <citation type="submission" date="2021-09" db="EMBL/GenBank/DDBJ databases">
        <authorList>
            <consortium name="AG Swart"/>
            <person name="Singh M."/>
            <person name="Singh A."/>
            <person name="Seah K."/>
            <person name="Emmerich C."/>
        </authorList>
    </citation>
    <scope>NUCLEOTIDE SEQUENCE</scope>
    <source>
        <strain evidence="2">ATCC30299</strain>
    </source>
</reference>
<evidence type="ECO:0000313" key="2">
    <source>
        <dbReference type="EMBL" id="CAG9328924.1"/>
    </source>
</evidence>
<accession>A0AAU9JVI4</accession>
<feature type="signal peptide" evidence="1">
    <location>
        <begin position="1"/>
        <end position="26"/>
    </location>
</feature>
<dbReference type="EMBL" id="CAJZBQ010000046">
    <property type="protein sequence ID" value="CAG9328924.1"/>
    <property type="molecule type" value="Genomic_DNA"/>
</dbReference>
<evidence type="ECO:0000256" key="1">
    <source>
        <dbReference type="SAM" id="SignalP"/>
    </source>
</evidence>
<keyword evidence="3" id="KW-1185">Reference proteome</keyword>